<accession>A0AB33BW32</accession>
<keyword evidence="3" id="KW-0106">Calcium</keyword>
<dbReference type="NCBIfam" id="NF041519">
    <property type="entry name" value="bluetail"/>
    <property type="match status" value="1"/>
</dbReference>
<dbReference type="InterPro" id="IPR026919">
    <property type="entry name" value="ADGRV1"/>
</dbReference>
<dbReference type="GO" id="GO:0004930">
    <property type="term" value="F:G protein-coupled receptor activity"/>
    <property type="evidence" value="ECO:0007669"/>
    <property type="project" value="InterPro"/>
</dbReference>
<dbReference type="InterPro" id="IPR003644">
    <property type="entry name" value="Calx_beta"/>
</dbReference>
<gene>
    <name evidence="5" type="ORF">BH695_2785</name>
</gene>
<evidence type="ECO:0000256" key="2">
    <source>
        <dbReference type="ARBA" id="ARBA00022737"/>
    </source>
</evidence>
<feature type="domain" description="Calx-beta" evidence="4">
    <location>
        <begin position="519"/>
        <end position="618"/>
    </location>
</feature>
<reference evidence="5 6" key="1">
    <citation type="journal article" date="2018" name="Harmful Algae">
        <title>The highly heterogeneous methylated genomes and diverse restriction-modification systems of bloom-forming Microcystis.</title>
        <authorList>
            <person name="Zhao L."/>
            <person name="Song Y."/>
            <person name="Li L."/>
            <person name="Gan N."/>
            <person name="Brand J.J."/>
            <person name="Song L."/>
        </authorList>
    </citation>
    <scope>NUCLEOTIDE SEQUENCE [LARGE SCALE GENOMIC DNA]</scope>
    <source>
        <strain evidence="5 6">PCC 7806SL</strain>
    </source>
</reference>
<dbReference type="GO" id="GO:0005509">
    <property type="term" value="F:calcium ion binding"/>
    <property type="evidence" value="ECO:0007669"/>
    <property type="project" value="InterPro"/>
</dbReference>
<dbReference type="Pfam" id="PF03160">
    <property type="entry name" value="Calx-beta"/>
    <property type="match status" value="2"/>
</dbReference>
<protein>
    <recommendedName>
        <fullName evidence="4">Calx-beta domain-containing protein</fullName>
    </recommendedName>
</protein>
<dbReference type="AlphaFoldDB" id="A0AB33BW32"/>
<dbReference type="PANTHER" id="PTHR46682">
    <property type="entry name" value="ADHESION G-PROTEIN COUPLED RECEPTOR V1"/>
    <property type="match status" value="1"/>
</dbReference>
<keyword evidence="6" id="KW-1185">Reference proteome</keyword>
<evidence type="ECO:0000313" key="5">
    <source>
        <dbReference type="EMBL" id="ARI82064.1"/>
    </source>
</evidence>
<dbReference type="SMART" id="SM00237">
    <property type="entry name" value="Calx_beta"/>
    <property type="match status" value="2"/>
</dbReference>
<dbReference type="EMBL" id="CP020771">
    <property type="protein sequence ID" value="ARI82064.1"/>
    <property type="molecule type" value="Genomic_DNA"/>
</dbReference>
<feature type="domain" description="Calx-beta" evidence="4">
    <location>
        <begin position="631"/>
        <end position="731"/>
    </location>
</feature>
<dbReference type="InterPro" id="IPR048165">
    <property type="entry name" value="Bluetail_dom"/>
</dbReference>
<evidence type="ECO:0000256" key="1">
    <source>
        <dbReference type="ARBA" id="ARBA00022729"/>
    </source>
</evidence>
<sequence>MTSTLLAIIPVVDDVLFNFAQSDGFWANLETAFGTSYDVVKATQLRQQWQSRNFSQLPPIEVLSDEVLGTANGAYSSSKNKIYLSASFLNTASSATIINVILEEIGHYVDAQINQVDSAGDEGAIFAELVSGESLSSQQLQVLKLENDTAIVEIDGQQIQIEQMATNNLHFNITINDPLNTYSTYYAAIESSIQASGSFWDNYIGGVNANLEVVVNFNNNIPTATGRSVTSSFVRNNGTFNIFEQGAAAEIKTGIDPNQNEPDIEINLSPNYLINTLWFDSNPFTREGIVPNNKIDAVSVFMHELGHAFAFNGWMNPTTGTMPGNYQSTFDEKTYFDGTNFFFTGSQAVSIYGSPVPLTYGNISHLGNNSPRPGSDLISDLMNGVVYYYGQKYYISPLDVAILADTGVPVTFNLPVSVTLAVSPSSVTEDGTTNLIYTFTRNGVTTNPLTVNYTLGGTATLNNDYTRTGTTNTVTFAAGSSTATVTVDPTADTTVESNETVILTLATGTGYTVGTPNAATGTITNDDTTVTLAVSPASVTEDGTTNLVYTFTRTGVTTNSLTVNYTLGGTATLNTDYTRTGTTNTVTFAAGSSTATVTIDPTPDTIVESNETVILTLATGTGYTVGTPNAATGTITNDDTSVTSQLSINDITVVEGKDNNAILTVTVDNPNSQPITFNYTTAPIDATANVDYTSKTGTITIAPNTSTATISIPILNDNLNEADEAFTVTLSNPVNATINPEGGIGEVIITDTWQSTLTRTLPNNVENLRLIGTNNINGTGNAGNNKITGNSGINQINGANGADLLTGGLGADIFVFQFGQSTISTSDRITDFAINSDKIDLLTQAGNATSAPSSFSRAANSTVTTLQNLVNQVFTDANGAITGNQGLGVNSAALVQVTTGAIAGTYLVINDSTAGFQSSNDLLINITGFTGTLPALGSIPVGNFFV</sequence>
<dbReference type="InterPro" id="IPR038081">
    <property type="entry name" value="CalX-like_sf"/>
</dbReference>
<evidence type="ECO:0000256" key="3">
    <source>
        <dbReference type="ARBA" id="ARBA00022837"/>
    </source>
</evidence>
<evidence type="ECO:0000313" key="6">
    <source>
        <dbReference type="Proteomes" id="UP000192439"/>
    </source>
</evidence>
<dbReference type="InterPro" id="IPR001343">
    <property type="entry name" value="Hemolysn_Ca-bd"/>
</dbReference>
<evidence type="ECO:0000259" key="4">
    <source>
        <dbReference type="SMART" id="SM00237"/>
    </source>
</evidence>
<dbReference type="GO" id="GO:0016020">
    <property type="term" value="C:membrane"/>
    <property type="evidence" value="ECO:0007669"/>
    <property type="project" value="InterPro"/>
</dbReference>
<keyword evidence="1" id="KW-0732">Signal</keyword>
<dbReference type="Gene3D" id="2.150.10.10">
    <property type="entry name" value="Serralysin-like metalloprotease, C-terminal"/>
    <property type="match status" value="1"/>
</dbReference>
<dbReference type="Proteomes" id="UP000192439">
    <property type="component" value="Chromosome"/>
</dbReference>
<organism evidence="5 6">
    <name type="scientific">Microcystis aeruginosa PCC 7806SL</name>
    <dbReference type="NCBI Taxonomy" id="1903187"/>
    <lineage>
        <taxon>Bacteria</taxon>
        <taxon>Bacillati</taxon>
        <taxon>Cyanobacteriota</taxon>
        <taxon>Cyanophyceae</taxon>
        <taxon>Oscillatoriophycideae</taxon>
        <taxon>Chroococcales</taxon>
        <taxon>Microcystaceae</taxon>
        <taxon>Microcystis</taxon>
    </lineage>
</organism>
<dbReference type="SUPFAM" id="SSF141072">
    <property type="entry name" value="CalX-like"/>
    <property type="match status" value="3"/>
</dbReference>
<name>A0AB33BW32_MICA7</name>
<dbReference type="Pfam" id="PF00353">
    <property type="entry name" value="HemolysinCabind"/>
    <property type="match status" value="1"/>
</dbReference>
<dbReference type="RefSeq" id="WP_002748340.1">
    <property type="nucleotide sequence ID" value="NZ_CP020771.1"/>
</dbReference>
<keyword evidence="2" id="KW-0677">Repeat</keyword>
<dbReference type="GO" id="GO:0005615">
    <property type="term" value="C:extracellular space"/>
    <property type="evidence" value="ECO:0007669"/>
    <property type="project" value="InterPro"/>
</dbReference>
<dbReference type="Gene3D" id="2.60.40.2030">
    <property type="match status" value="3"/>
</dbReference>
<dbReference type="InterPro" id="IPR011049">
    <property type="entry name" value="Serralysin-like_metalloprot_C"/>
</dbReference>
<dbReference type="PANTHER" id="PTHR46682:SF1">
    <property type="entry name" value="ADHESION G-PROTEIN COUPLED RECEPTOR V1"/>
    <property type="match status" value="1"/>
</dbReference>
<proteinExistence type="predicted"/>